<dbReference type="Pfam" id="PF20197">
    <property type="entry name" value="DUF6560"/>
    <property type="match status" value="1"/>
</dbReference>
<feature type="transmembrane region" description="Helical" evidence="1">
    <location>
        <begin position="58"/>
        <end position="76"/>
    </location>
</feature>
<protein>
    <submittedName>
        <fullName evidence="2">Uncharacterized protein</fullName>
    </submittedName>
</protein>
<comment type="caution">
    <text evidence="2">The sequence shown here is derived from an EMBL/GenBank/DDBJ whole genome shotgun (WGS) entry which is preliminary data.</text>
</comment>
<dbReference type="STRING" id="160454.RV10_GL004278"/>
<organism evidence="2 3">
    <name type="scientific">Enterococcus pallens ATCC BAA-351</name>
    <dbReference type="NCBI Taxonomy" id="1158607"/>
    <lineage>
        <taxon>Bacteria</taxon>
        <taxon>Bacillati</taxon>
        <taxon>Bacillota</taxon>
        <taxon>Bacilli</taxon>
        <taxon>Lactobacillales</taxon>
        <taxon>Enterococcaceae</taxon>
        <taxon>Enterococcus</taxon>
    </lineage>
</organism>
<keyword evidence="1" id="KW-0812">Transmembrane</keyword>
<evidence type="ECO:0000256" key="1">
    <source>
        <dbReference type="SAM" id="Phobius"/>
    </source>
</evidence>
<dbReference type="Proteomes" id="UP000013782">
    <property type="component" value="Unassembled WGS sequence"/>
</dbReference>
<dbReference type="EMBL" id="AJAQ01000046">
    <property type="protein sequence ID" value="EOH87999.1"/>
    <property type="molecule type" value="Genomic_DNA"/>
</dbReference>
<reference evidence="2 3" key="1">
    <citation type="submission" date="2013-02" db="EMBL/GenBank/DDBJ databases">
        <title>The Genome Sequence of Enterococcus pallens BAA-351.</title>
        <authorList>
            <consortium name="The Broad Institute Genome Sequencing Platform"/>
            <consortium name="The Broad Institute Genome Sequencing Center for Infectious Disease"/>
            <person name="Earl A.M."/>
            <person name="Gilmore M.S."/>
            <person name="Lebreton F."/>
            <person name="Walker B."/>
            <person name="Young S.K."/>
            <person name="Zeng Q."/>
            <person name="Gargeya S."/>
            <person name="Fitzgerald M."/>
            <person name="Haas B."/>
            <person name="Abouelleil A."/>
            <person name="Alvarado L."/>
            <person name="Arachchi H.M."/>
            <person name="Berlin A.M."/>
            <person name="Chapman S.B."/>
            <person name="Dewar J."/>
            <person name="Goldberg J."/>
            <person name="Griggs A."/>
            <person name="Gujja S."/>
            <person name="Hansen M."/>
            <person name="Howarth C."/>
            <person name="Imamovic A."/>
            <person name="Larimer J."/>
            <person name="McCowan C."/>
            <person name="Murphy C."/>
            <person name="Neiman D."/>
            <person name="Pearson M."/>
            <person name="Priest M."/>
            <person name="Roberts A."/>
            <person name="Saif S."/>
            <person name="Shea T."/>
            <person name="Sisk P."/>
            <person name="Sykes S."/>
            <person name="Wortman J."/>
            <person name="Nusbaum C."/>
            <person name="Birren B."/>
        </authorList>
    </citation>
    <scope>NUCLEOTIDE SEQUENCE [LARGE SCALE GENOMIC DNA]</scope>
    <source>
        <strain evidence="2 3">ATCC BAA-351</strain>
    </source>
</reference>
<keyword evidence="1" id="KW-0472">Membrane</keyword>
<dbReference type="RefSeq" id="WP_010759786.1">
    <property type="nucleotide sequence ID" value="NZ_ASWD01000003.1"/>
</dbReference>
<keyword evidence="1" id="KW-1133">Transmembrane helix</keyword>
<dbReference type="PATRIC" id="fig|1158607.3.peg.4840"/>
<sequence>MSVVVLVCLFFICICLPEIIKAAVHQRETKLKKAIIKARAARQVPTHFIVRESKPVRLLILVFSLFTILLFFGLLFQGKLDSLLDLIVIVILLSGTFYMVVYCHVRRVTVCDQVVDYRSVLKKTTFLFEEITKVRFGMSLTLIIYCENERMFAVETNCAGYYELLTRLIFEGVYFENLPTQ</sequence>
<feature type="transmembrane region" description="Helical" evidence="1">
    <location>
        <begin position="83"/>
        <end position="102"/>
    </location>
</feature>
<dbReference type="HOGENOM" id="CLU_1486892_0_0_9"/>
<proteinExistence type="predicted"/>
<evidence type="ECO:0000313" key="2">
    <source>
        <dbReference type="EMBL" id="EOH87999.1"/>
    </source>
</evidence>
<accession>R2SII8</accession>
<gene>
    <name evidence="2" type="ORF">UAU_04854</name>
</gene>
<dbReference type="AlphaFoldDB" id="R2SII8"/>
<keyword evidence="3" id="KW-1185">Reference proteome</keyword>
<dbReference type="InterPro" id="IPR046690">
    <property type="entry name" value="DUF6560"/>
</dbReference>
<evidence type="ECO:0000313" key="3">
    <source>
        <dbReference type="Proteomes" id="UP000013782"/>
    </source>
</evidence>
<name>R2SII8_9ENTE</name>